<keyword evidence="5" id="KW-1185">Reference proteome</keyword>
<keyword evidence="1" id="KW-0175">Coiled coil</keyword>
<feature type="region of interest" description="Disordered" evidence="2">
    <location>
        <begin position="1820"/>
        <end position="1843"/>
    </location>
</feature>
<feature type="region of interest" description="Disordered" evidence="2">
    <location>
        <begin position="2184"/>
        <end position="2212"/>
    </location>
</feature>
<feature type="transmembrane region" description="Helical" evidence="3">
    <location>
        <begin position="2925"/>
        <end position="2943"/>
    </location>
</feature>
<dbReference type="SUPFAM" id="SSF56281">
    <property type="entry name" value="Metallo-hydrolase/oxidoreductase"/>
    <property type="match status" value="2"/>
</dbReference>
<feature type="compositionally biased region" description="Polar residues" evidence="2">
    <location>
        <begin position="2307"/>
        <end position="2321"/>
    </location>
</feature>
<dbReference type="InterPro" id="IPR036866">
    <property type="entry name" value="RibonucZ/Hydroxyglut_hydro"/>
</dbReference>
<evidence type="ECO:0000313" key="4">
    <source>
        <dbReference type="EMBL" id="RSL93570.1"/>
    </source>
</evidence>
<dbReference type="Gene3D" id="3.60.15.10">
    <property type="entry name" value="Ribonuclease Z/Hydroxyacylglutathione hydrolase-like"/>
    <property type="match status" value="1"/>
</dbReference>
<reference evidence="4 5" key="1">
    <citation type="submission" date="2017-06" db="EMBL/GenBank/DDBJ databases">
        <title>Cmopartive genomic analysis of Ambrosia Fusariam Clade fungi.</title>
        <authorList>
            <person name="Stajich J.E."/>
            <person name="Carrillo J."/>
            <person name="Kijimoto T."/>
            <person name="Eskalen A."/>
            <person name="O'Donnell K."/>
            <person name="Kasson M."/>
        </authorList>
    </citation>
    <scope>NUCLEOTIDE SEQUENCE [LARGE SCALE GENOMIC DNA]</scope>
    <source>
        <strain evidence="4 5">NRRL 20438</strain>
    </source>
</reference>
<evidence type="ECO:0000313" key="5">
    <source>
        <dbReference type="Proteomes" id="UP000288429"/>
    </source>
</evidence>
<protein>
    <submittedName>
        <fullName evidence="4">Uncharacterized protein</fullName>
    </submittedName>
</protein>
<feature type="transmembrane region" description="Helical" evidence="3">
    <location>
        <begin position="2950"/>
        <end position="2974"/>
    </location>
</feature>
<feature type="coiled-coil region" evidence="1">
    <location>
        <begin position="2984"/>
        <end position="3018"/>
    </location>
</feature>
<name>A0A428SV58_9HYPO</name>
<sequence>MAAPAPILHVVYAGRGDALILEHTDNQNVQRFILIDAGPYNFRAEIHAPAPYHYYLQSAVQTLLPNAEFEGIVLTHADDDHFGGLESVGPWRWNRQEGPNQWHAPLYAPNYWLDSIQHILGKDHRFADGIAAPAQPQALIGNLVLLYPDLVNICKYTGPHLALDQPMRYNPPVALNVNNKNQSSIILATNTQNPIFLTGDNSAERILHSMDAMWPQAGGGPYPQQLVGVDRNPVIPRFSVYKIQHHGSRLDSILFPTGQLLLPRWAEEVQIECCVFVHLRFALHYRPGLVAHGTKDAPIHIAAQRMLVSLRNQRGADVATIAQFYDELVARQRIYRAAVVLFFANGLVTEIPRNAPNLGLIFDPQDVMVDFHRNMTQELCSSAVAGNLFDIRQTLVGAGQLGTRWDRLPKRDGWESFWNDGWSWDLHHSLNIAKCRAFFNRFESDSYVVSANGSHSHPNVETIIGLSMALKDQARAARLYVTSAGSIDVPLYNHVMEVAFMTQNDVAAMRINIPGAQALAQNWVGIPNNANIIDSLISTEPPPPPLLGGLAPGLLVTALDSSEGFNFISLSGRDSQGIFNQANDYDRHTNVNMVFNVNLDMAQNVSQQHAIQLMHAVMEKSDLAKAPVTREMVIRPSNLPPLVNNDYYLVVNHVDNYLVNYQHEVVHGNVLQQRGDSPRVHVTERYMHGTSTYIRIMNDGGDWTDLFAKWAPLSGAKDGTDMLWTLTDGQNTYFHDNLPNAAGQVAFTWGVFRENTGTSVTRFKIRGANQFDLLMQKRALLFELARMPTATLDLVQYMSHLDKQLLTRTSVPRAMSTILDVIATLVGETSVKELLDTNANTILPRLLKQPVQLVGSDVVHFFHENDFDDDDLDLSSAALAHAVLEKTELKLDDNMYAISEVFTTLTWDTSNPLSNDNERPKVKLRTTAHCVDGVEVSIVKNVLSTVAPSPRQKTKSLVDILGHLDATRGLTLVEVLTLVLNDRALALQILGKHLQRSLLDIGFAMIKPDFTKSTARTLRTATGVRFIDRATLVCPNPLISLPGRSEDPSNGDEAIDGAPGKVVEILPGLGFTFEHVIIELKNVGRSNMTAALSSSVGLSAHGKSIKLSMFSEISPTSTQEGGTITDVAESTAAATVEFKLAVPSVDGLKDMALAILGQDRANVVLSAPVPVRKGGVAPSTKDKPDEPKASLDYLNDKSVYEVGFTLSQSTPGLSSTRLSSIYVCTSAFEDWIDYLPVPDKFRANLEKASVQVSIWNPLGPGSPRPGLQVRFQLTVPKALSPNPPSSVEVTERGSPSVAILFQIMPLVAAGDYIYNLAVDATDGAHKDFWTEETGVPIADICAAVGMDNVLSIATANIPILDQITKKIQASYLSLSIEQRKKDFGLGWAFTDWACSLFVQEFSIIPGTLDVSNVRLSLQRIGDEFRARGEATLVVKATTVTKDEHPLSCIASFALPSHGYDGFFRISSPSGISLARVAALCGNPDLFMGVPLLEELATIDITNLELRITSDANSENNKTKIFGFLVCLRKDAITLGGLKLRPVEFFISWSKDLQKNTPSITFSATASLECGLRASLEYTHSRSHHLISLNLGDGARSAKSVKMPELLADLGILPVMYEGSALDSVVSDLALLEAALVLEYDTETHNAEIRRAQIGIARGQEKSVPGADSTKSVVLKELILHYEKEVDLQGDVALVKAEPAGASGDWRNDPASPEALSKMTTVFRLEGLVRVGKADLKGVLLYHSHAISATTAATTTATTPTSPPKKTINFVLTASEALTLNDVLGAFNLGTLQQDLPDGCAPFEIGLDYIKVKLETNPVRAVKPHTQDAAPRDKPTSSENARPAPLQLVEASISVKSKSNLNIMTEPYQVTLHSVHLAVSYQHPIPTEQGKTLGKGTLQGVVRGTITIDNVSATLEYRKDAGGHLYWGFIDAKKPQSLQPAQKDVSAEGVLSTVLPQTDYSLEGLPSKIPLWRVDFGFRPKRSFFIRAMGRAGSDTEAWTVDVANTTLRLREFGLRIRVTKKLESEKTLAEDISEQPALQNLAQKKLLTEKSRETSQSPPSKSSPQQSTTNTKVESWEKSVFLSGTLEIPGIATSATAYLRIQPGKKSILLAQATISDLKTLSIAVADNSESVGALVGPDAAGLDAVSLGSATVAVNMGDKSLLVSGQVNDLGAALFYVKKAPSKAPADSSNRTVDTRADKNTEPSSGKPAPGHEYVFLLAATRLEQIWSRGDTKDEVVSAFHIDRVLACVVSGRSSVASLAVELAEHQELVRESHDCFAELETKLGDAHEMLEDAGPETKRGAQAEGSITPTSKNQGVGLPNGSTTSLDALSIPITEDIPLDRSAWFFAEIRISHDNASPDMSQSLAFSTDTAPLPSNTKIVLFASMTPKSSGKSSLYQISVVNLPLLYGCVVVDRAMGSYAPGKVDANPPVARCLRLKADLTISGGRVPFHVSTEMILQPNLVQFNAALDASSKPTGSELVANPFDGMFNITLEQLSVSGTITRNNRDKSKRLFMARIAAKVRFGNSAAASPKVSGEIIIINGKPTAFLMTYKANEEASDIFERIITPRPKNDNKHVGGKKAITWPGEDMPARIQLENAFAYYNTGAVGFVDITNPKKQRTFLYPGFGMGADIDIFGKKLHVQGSISREGFEVTGTYAEEVALPFGRIKGIVMNETTNERDSGPSLKLSALQTKREFSISFGLSLFELDVGDIKLAYRPREKDIHADITLNVDMFPFKGSSISFSYRDKRLHFEKWGLVNPLPFDLEDAMHLKSLTATDSCGIIVKNVFNKAVQTRAVFSLNTTNMTYEKAAQKLYLSVKWGCKIMMGSIEILEFPIGELPFELSEPAKHESLLKALTRSALDSSVAIVTRILEDGEMLGKIMTYVGVKHLLPQAIATLMCKGARAIKWIRDVASQIGQWFKSIFTKLPLALPVIGSFLLAVKGSAVGAFTIAISADLLLGVVLVVGAIMLVAKVTEIIRSAKGKSEEQRKEDEALIKQLEEDKKEIERQHADAMKRWTEATDKFKASIQLKGLPVARYRTPESSMADIRWAHCVPDTLLEPPKATDEIRLHWEVDISTTRDFSDAKPTKVTIDIPNDSDVLGTAQLEKSIPTETKAFVRVRAVFTHTGKPPEGGEPLSIASLPSETVEVTKSDGYLPRPLGLTATADYPNSRRCLVRVPLLDVGHYELQLVTIEDTTSMLQLVSTSFSHTKGVSFEKALTYNTKASLPSGIIKVQVQMRMISASPEHAIGPPENTGTLKISDWDREVGIASATLSAREYVWDVALAYSWPTRMLELTWKSPLEVNDHQKAYEVSLMNLTKKRPIHKTWKRFNMKPIEGGKYKTVTETDNLLEQLDVGDEMGVTVVPMTVVLTAPVGNEMAIGRQMIISTRWAPKVTISSDSVHWDLVDQVLNFTIHYDGGPDMDKDLLMAQVIGTSDSNQFVLDTQPGSDNRVSLHQGKKHAHISIPTPEQSKMTALRQMSMGVGARTNGKPDGPLAIIWGARATFDTELMPTIPVMADTKVVINYFRPKAGKSTPGVTEFEFQWALPTEALFPVLKATIIDETSQENMWSKDIDTSKTDTAGAGEWTVKLPRNIRALKLVLRPMWRGIFVGQETFMTWNTQPPWADFGDVISVDCQVGQHSGLVVLSRQPPSANVRMVKLFWMDDKGTMTSRVFPDNLASSYTPLMVALKEGSNANGYAIACISTSGSKEQAYWINFNGEVKIADNRDGHWATEFPTLNSTIVNAAEIAHGGSIAVAAEGDQSHVWWIAADKSDTHRTGRPIQHVIPQADDSRVTTSLPSQFEAYAGPDAVSPIAGVVCEKATAVWFINRDLNLVSVTTKPKSVSGATERNGIIDWVDYSTVDADQELVQEANPCADLTVIPEPDTKDLFRVFWIAKDYSVMTALETVNSSFGQGRLRKSEDVSYCSSTGSAGPRSGIAAIEVTNALFVFWFNTAGSILCTVSPGFSHGVTREWEQDCVVVSDARPRKEGRQILRVTMWDGAALRLWWLDEDGSLRCAESKWTTMEWDIVGE</sequence>
<gene>
    <name evidence="4" type="ORF">CDV31_014645</name>
</gene>
<dbReference type="EMBL" id="NIZV01000342">
    <property type="protein sequence ID" value="RSL93570.1"/>
    <property type="molecule type" value="Genomic_DNA"/>
</dbReference>
<proteinExistence type="predicted"/>
<dbReference type="Proteomes" id="UP000288429">
    <property type="component" value="Unassembled WGS sequence"/>
</dbReference>
<evidence type="ECO:0000256" key="1">
    <source>
        <dbReference type="SAM" id="Coils"/>
    </source>
</evidence>
<evidence type="ECO:0000256" key="3">
    <source>
        <dbReference type="SAM" id="Phobius"/>
    </source>
</evidence>
<feature type="compositionally biased region" description="Low complexity" evidence="2">
    <location>
        <begin position="2054"/>
        <end position="2069"/>
    </location>
</feature>
<organism evidence="4 5">
    <name type="scientific">Fusarium ambrosium</name>
    <dbReference type="NCBI Taxonomy" id="131363"/>
    <lineage>
        <taxon>Eukaryota</taxon>
        <taxon>Fungi</taxon>
        <taxon>Dikarya</taxon>
        <taxon>Ascomycota</taxon>
        <taxon>Pezizomycotina</taxon>
        <taxon>Sordariomycetes</taxon>
        <taxon>Hypocreomycetidae</taxon>
        <taxon>Hypocreales</taxon>
        <taxon>Nectriaceae</taxon>
        <taxon>Fusarium</taxon>
        <taxon>Fusarium solani species complex</taxon>
    </lineage>
</organism>
<accession>A0A428SV58</accession>
<keyword evidence="3" id="KW-0812">Transmembrane</keyword>
<feature type="region of interest" description="Disordered" evidence="2">
    <location>
        <begin position="2049"/>
        <end position="2072"/>
    </location>
</feature>
<evidence type="ECO:0000256" key="2">
    <source>
        <dbReference type="SAM" id="MobiDB-lite"/>
    </source>
</evidence>
<comment type="caution">
    <text evidence="4">The sequence shown here is derived from an EMBL/GenBank/DDBJ whole genome shotgun (WGS) entry which is preliminary data.</text>
</comment>
<feature type="region of interest" description="Disordered" evidence="2">
    <location>
        <begin position="2297"/>
        <end position="2321"/>
    </location>
</feature>
<keyword evidence="3" id="KW-0472">Membrane</keyword>
<keyword evidence="3" id="KW-1133">Transmembrane helix</keyword>